<evidence type="ECO:0000313" key="2">
    <source>
        <dbReference type="EMBL" id="QCC47923.1"/>
    </source>
</evidence>
<protein>
    <submittedName>
        <fullName evidence="2">Lrp/AsnC family transcriptional regulator</fullName>
    </submittedName>
    <submittedName>
        <fullName evidence="3">Transcriptional regulator, AsnC family</fullName>
    </submittedName>
</protein>
<proteinExistence type="predicted"/>
<dbReference type="GO" id="GO:0043200">
    <property type="term" value="P:response to amino acid"/>
    <property type="evidence" value="ECO:0007669"/>
    <property type="project" value="TreeGrafter"/>
</dbReference>
<evidence type="ECO:0000259" key="1">
    <source>
        <dbReference type="Pfam" id="PF01037"/>
    </source>
</evidence>
<keyword evidence="4" id="KW-1185">Reference proteome</keyword>
<dbReference type="Proteomes" id="UP000236740">
    <property type="component" value="Unassembled WGS sequence"/>
</dbReference>
<evidence type="ECO:0000313" key="3">
    <source>
        <dbReference type="EMBL" id="SEG40230.1"/>
    </source>
</evidence>
<dbReference type="AlphaFoldDB" id="A0A1H5ZVN8"/>
<accession>A0A1H5ZVN8</accession>
<dbReference type="Gene3D" id="3.30.70.920">
    <property type="match status" value="1"/>
</dbReference>
<dbReference type="InterPro" id="IPR019887">
    <property type="entry name" value="Tscrpt_reg_AsnC/Lrp_C"/>
</dbReference>
<dbReference type="InterPro" id="IPR036390">
    <property type="entry name" value="WH_DNA-bd_sf"/>
</dbReference>
<dbReference type="GeneID" id="39858379"/>
<dbReference type="RefSeq" id="WP_103991877.1">
    <property type="nucleotide sequence ID" value="NZ_CP031311.1"/>
</dbReference>
<dbReference type="SMART" id="SM00344">
    <property type="entry name" value="HTH_ASNC"/>
    <property type="match status" value="1"/>
</dbReference>
<feature type="domain" description="Transcription regulator AsnC/Lrp ligand binding" evidence="1">
    <location>
        <begin position="70"/>
        <end position="140"/>
    </location>
</feature>
<organism evidence="3 4">
    <name type="scientific">Halobellus limi</name>
    <dbReference type="NCBI Taxonomy" id="699433"/>
    <lineage>
        <taxon>Archaea</taxon>
        <taxon>Methanobacteriati</taxon>
        <taxon>Methanobacteriota</taxon>
        <taxon>Stenosarchaea group</taxon>
        <taxon>Halobacteria</taxon>
        <taxon>Halobacteriales</taxon>
        <taxon>Haloferacaceae</taxon>
        <taxon>Halobellus</taxon>
    </lineage>
</organism>
<dbReference type="EMBL" id="FNVN01000002">
    <property type="protein sequence ID" value="SEG40230.1"/>
    <property type="molecule type" value="Genomic_DNA"/>
</dbReference>
<dbReference type="EMBL" id="CP031311">
    <property type="protein sequence ID" value="QCC47923.1"/>
    <property type="molecule type" value="Genomic_DNA"/>
</dbReference>
<dbReference type="KEGG" id="hlm:DV707_09770"/>
<dbReference type="GO" id="GO:0043565">
    <property type="term" value="F:sequence-specific DNA binding"/>
    <property type="evidence" value="ECO:0007669"/>
    <property type="project" value="TreeGrafter"/>
</dbReference>
<name>A0A1H5ZVN8_9EURY</name>
<dbReference type="GO" id="GO:0005829">
    <property type="term" value="C:cytosol"/>
    <property type="evidence" value="ECO:0007669"/>
    <property type="project" value="TreeGrafter"/>
</dbReference>
<dbReference type="Pfam" id="PF01037">
    <property type="entry name" value="AsnC_trans_reg"/>
    <property type="match status" value="1"/>
</dbReference>
<dbReference type="OrthoDB" id="131500at2157"/>
<dbReference type="Pfam" id="PF13412">
    <property type="entry name" value="HTH_24"/>
    <property type="match status" value="1"/>
</dbReference>
<dbReference type="SUPFAM" id="SSF46785">
    <property type="entry name" value="Winged helix' DNA-binding domain"/>
    <property type="match status" value="1"/>
</dbReference>
<gene>
    <name evidence="2" type="ORF">DV707_09770</name>
    <name evidence="3" type="ORF">SAMN04488133_2203</name>
</gene>
<dbReference type="PANTHER" id="PTHR30154:SF34">
    <property type="entry name" value="TRANSCRIPTIONAL REGULATOR AZLB"/>
    <property type="match status" value="1"/>
</dbReference>
<dbReference type="PANTHER" id="PTHR30154">
    <property type="entry name" value="LEUCINE-RESPONSIVE REGULATORY PROTEIN"/>
    <property type="match status" value="1"/>
</dbReference>
<reference evidence="3 4" key="1">
    <citation type="submission" date="2016-10" db="EMBL/GenBank/DDBJ databases">
        <authorList>
            <person name="de Groot N.N."/>
        </authorList>
    </citation>
    <scope>NUCLEOTIDE SEQUENCE [LARGE SCALE GENOMIC DNA]</scope>
    <source>
        <strain evidence="3 4">CGMCC 1.10331</strain>
    </source>
</reference>
<dbReference type="Proteomes" id="UP000296733">
    <property type="component" value="Chromosome"/>
</dbReference>
<dbReference type="InterPro" id="IPR019888">
    <property type="entry name" value="Tscrpt_reg_AsnC-like"/>
</dbReference>
<reference evidence="2 5" key="2">
    <citation type="journal article" date="2019" name="Nat. Commun.">
        <title>A new type of DNA phosphorothioation-based antiviral system in archaea.</title>
        <authorList>
            <person name="Xiong L."/>
            <person name="Liu S."/>
            <person name="Chen S."/>
            <person name="Xiao Y."/>
            <person name="Zhu B."/>
            <person name="Gao Y."/>
            <person name="Zhang Y."/>
            <person name="Chen B."/>
            <person name="Luo J."/>
            <person name="Deng Z."/>
            <person name="Chen X."/>
            <person name="Wang L."/>
            <person name="Chen S."/>
        </authorList>
    </citation>
    <scope>NUCLEOTIDE SEQUENCE [LARGE SCALE GENOMIC DNA]</scope>
    <source>
        <strain evidence="2 5">CGMCC 1.10331</strain>
    </source>
</reference>
<dbReference type="InterPro" id="IPR011008">
    <property type="entry name" value="Dimeric_a/b-barrel"/>
</dbReference>
<evidence type="ECO:0000313" key="5">
    <source>
        <dbReference type="Proteomes" id="UP000296733"/>
    </source>
</evidence>
<dbReference type="SUPFAM" id="SSF54909">
    <property type="entry name" value="Dimeric alpha+beta barrel"/>
    <property type="match status" value="1"/>
</dbReference>
<sequence>MEAKRELLDLLLSDARQSTEDIARQLGVDAATVEKLVDELESEGAVRGYQAVVDWDSVDEEHVRAEVELNVELDRETGYEEIARRIAKFPEVSSLRLISGSYDFAVDVEGESMHDVSNFVSEQIAPIPEVTQTVTHFVMTTYKERGVYFGDGDDDDRLAVSP</sequence>
<dbReference type="Gene3D" id="1.10.10.10">
    <property type="entry name" value="Winged helix-like DNA-binding domain superfamily/Winged helix DNA-binding domain"/>
    <property type="match status" value="1"/>
</dbReference>
<evidence type="ECO:0000313" key="4">
    <source>
        <dbReference type="Proteomes" id="UP000236740"/>
    </source>
</evidence>
<dbReference type="InterPro" id="IPR036388">
    <property type="entry name" value="WH-like_DNA-bd_sf"/>
</dbReference>